<reference evidence="2" key="1">
    <citation type="submission" date="2010-08" db="EMBL/GenBank/DDBJ databases">
        <authorList>
            <consortium name="Caenorhabditis japonica Sequencing Consortium"/>
            <person name="Wilson R.K."/>
        </authorList>
    </citation>
    <scope>NUCLEOTIDE SEQUENCE [LARGE SCALE GENOMIC DNA]</scope>
    <source>
        <strain evidence="2">DF5081</strain>
    </source>
</reference>
<name>A0A8R1HTR8_CAEJA</name>
<dbReference type="Gene3D" id="3.90.190.10">
    <property type="entry name" value="Protein tyrosine phosphatase superfamily"/>
    <property type="match status" value="1"/>
</dbReference>
<accession>A0A8R1HTR8</accession>
<evidence type="ECO:0000313" key="2">
    <source>
        <dbReference type="Proteomes" id="UP000005237"/>
    </source>
</evidence>
<dbReference type="AlphaFoldDB" id="A0A8R1HTR8"/>
<sequence>MLEHPLNVAVIFCKGGLERCAVVVNAFMRYNAISATDDSVEDRFSMQRFSERYLGPPSYKRYLGYFSSLLSGRISVNSEPIFLHNITLTYFEPVNVFLKIYERLLPVYQSRTV</sequence>
<proteinExistence type="predicted"/>
<organism evidence="1 2">
    <name type="scientific">Caenorhabditis japonica</name>
    <dbReference type="NCBI Taxonomy" id="281687"/>
    <lineage>
        <taxon>Eukaryota</taxon>
        <taxon>Metazoa</taxon>
        <taxon>Ecdysozoa</taxon>
        <taxon>Nematoda</taxon>
        <taxon>Chromadorea</taxon>
        <taxon>Rhabditida</taxon>
        <taxon>Rhabditina</taxon>
        <taxon>Rhabditomorpha</taxon>
        <taxon>Rhabditoidea</taxon>
        <taxon>Rhabditidae</taxon>
        <taxon>Peloderinae</taxon>
        <taxon>Caenorhabditis</taxon>
    </lineage>
</organism>
<dbReference type="SUPFAM" id="SSF52799">
    <property type="entry name" value="(Phosphotyrosine protein) phosphatases II"/>
    <property type="match status" value="1"/>
</dbReference>
<dbReference type="EnsemblMetazoa" id="CJA08612.1">
    <property type="protein sequence ID" value="CJA08612.1"/>
    <property type="gene ID" value="WBGene00127816"/>
</dbReference>
<dbReference type="GO" id="GO:0005925">
    <property type="term" value="C:focal adhesion"/>
    <property type="evidence" value="ECO:0007669"/>
    <property type="project" value="TreeGrafter"/>
</dbReference>
<protein>
    <submittedName>
        <fullName evidence="1">Uncharacterized protein</fullName>
    </submittedName>
</protein>
<evidence type="ECO:0000313" key="1">
    <source>
        <dbReference type="EnsemblMetazoa" id="CJA08612.1"/>
    </source>
</evidence>
<dbReference type="InterPro" id="IPR051484">
    <property type="entry name" value="Tensin_PTEN_phosphatase"/>
</dbReference>
<dbReference type="PANTHER" id="PTHR45734">
    <property type="entry name" value="TENSIN"/>
    <property type="match status" value="1"/>
</dbReference>
<dbReference type="PANTHER" id="PTHR45734:SF10">
    <property type="entry name" value="BLISTERY, ISOFORM A"/>
    <property type="match status" value="1"/>
</dbReference>
<dbReference type="InterPro" id="IPR029021">
    <property type="entry name" value="Prot-tyrosine_phosphatase-like"/>
</dbReference>
<dbReference type="Proteomes" id="UP000005237">
    <property type="component" value="Unassembled WGS sequence"/>
</dbReference>
<reference evidence="1" key="2">
    <citation type="submission" date="2022-06" db="UniProtKB">
        <authorList>
            <consortium name="EnsemblMetazoa"/>
        </authorList>
    </citation>
    <scope>IDENTIFICATION</scope>
    <source>
        <strain evidence="1">DF5081</strain>
    </source>
</reference>
<keyword evidence="2" id="KW-1185">Reference proteome</keyword>